<organism evidence="1 2">
    <name type="scientific">Pedobacter kyungheensis</name>
    <dbReference type="NCBI Taxonomy" id="1069985"/>
    <lineage>
        <taxon>Bacteria</taxon>
        <taxon>Pseudomonadati</taxon>
        <taxon>Bacteroidota</taxon>
        <taxon>Sphingobacteriia</taxon>
        <taxon>Sphingobacteriales</taxon>
        <taxon>Sphingobacteriaceae</taxon>
        <taxon>Pedobacter</taxon>
    </lineage>
</organism>
<dbReference type="EMBL" id="JSYN01000020">
    <property type="protein sequence ID" value="KIA92364.1"/>
    <property type="molecule type" value="Genomic_DNA"/>
</dbReference>
<evidence type="ECO:0000313" key="1">
    <source>
        <dbReference type="EMBL" id="KIA92364.1"/>
    </source>
</evidence>
<dbReference type="OrthoDB" id="1442972at2"/>
<protein>
    <submittedName>
        <fullName evidence="1">Uncharacterized protein</fullName>
    </submittedName>
</protein>
<dbReference type="Proteomes" id="UP000031246">
    <property type="component" value="Unassembled WGS sequence"/>
</dbReference>
<dbReference type="RefSeq" id="WP_039478439.1">
    <property type="nucleotide sequence ID" value="NZ_JSYN01000020.1"/>
</dbReference>
<reference evidence="1 2" key="1">
    <citation type="submission" date="2014-10" db="EMBL/GenBank/DDBJ databases">
        <title>Pedobacter Kyungheensis.</title>
        <authorList>
            <person name="Anderson B.M."/>
            <person name="Newman J.D."/>
        </authorList>
    </citation>
    <scope>NUCLEOTIDE SEQUENCE [LARGE SCALE GENOMIC DNA]</scope>
    <source>
        <strain evidence="1 2">KACC 16221</strain>
    </source>
</reference>
<evidence type="ECO:0000313" key="2">
    <source>
        <dbReference type="Proteomes" id="UP000031246"/>
    </source>
</evidence>
<proteinExistence type="predicted"/>
<sequence>MGTPPYTQKLHAEHNFQVCQELVSFGKAHDWVVTTAFYTALHFVQFEIFPFTKGERTYKNFDDYYNHHFVSKESKPSRHNATINLAYEKLGSEIGSRYKQLHDSCSKARYIQYRTNPLVAELSVTQLSEIKALLKK</sequence>
<dbReference type="AlphaFoldDB" id="A0A0C1FWV1"/>
<comment type="caution">
    <text evidence="1">The sequence shown here is derived from an EMBL/GenBank/DDBJ whole genome shotgun (WGS) entry which is preliminary data.</text>
</comment>
<keyword evidence="2" id="KW-1185">Reference proteome</keyword>
<gene>
    <name evidence="1" type="ORF">OC25_16925</name>
</gene>
<name>A0A0C1FWV1_9SPHI</name>
<accession>A0A0C1FWV1</accession>